<feature type="transmembrane region" description="Helical" evidence="12">
    <location>
        <begin position="232"/>
        <end position="257"/>
    </location>
</feature>
<comment type="subcellular location">
    <subcellularLocation>
        <location evidence="1">Membrane</location>
        <topology evidence="1">Multi-pass membrane protein</topology>
    </subcellularLocation>
</comment>
<evidence type="ECO:0000256" key="2">
    <source>
        <dbReference type="ARBA" id="ARBA00022448"/>
    </source>
</evidence>
<keyword evidence="6" id="KW-0851">Voltage-gated channel</keyword>
<reference evidence="14" key="1">
    <citation type="submission" date="2022-04" db="EMBL/GenBank/DDBJ databases">
        <title>Complete genome of Methanoplanus endosymbiosus DSM 3599.</title>
        <authorList>
            <person name="Chen S.-C."/>
            <person name="You Y.-T."/>
            <person name="Zhou Y.-Z."/>
            <person name="Lai M.-C."/>
        </authorList>
    </citation>
    <scope>NUCLEOTIDE SEQUENCE</scope>
    <source>
        <strain evidence="14">DSM 3599</strain>
    </source>
</reference>
<keyword evidence="11" id="KW-0407">Ion channel</keyword>
<evidence type="ECO:0000256" key="12">
    <source>
        <dbReference type="SAM" id="Phobius"/>
    </source>
</evidence>
<evidence type="ECO:0000259" key="13">
    <source>
        <dbReference type="Pfam" id="PF00520"/>
    </source>
</evidence>
<dbReference type="PANTHER" id="PTHR11537:SF254">
    <property type="entry name" value="POTASSIUM VOLTAGE-GATED CHANNEL PROTEIN SHAB"/>
    <property type="match status" value="1"/>
</dbReference>
<sequence>MNGQERHMREPSRLERVRARIQALMEKPAPGDRTARFTHVFLALVIITNTVAVIIFTIPSVDASFSFGLNLIITFCLLVFAIEYILRIWSCTSAPTTAKRFSERLRYATGFYQIIDLLSIVPLIFPVFFLSDFALLRGFRLISIFKLGRYARNSTSLDLLKRVVFKKREIFTIMIFFLVFVILFSSTIMYLVENHAQPDKFSSIPAAIWWAMMTVTTVGYGDIYPITPLGKVLGSFITLAGVLLLALPSAILATGFIEERQKNNGDKPDNSEDYLEKSGQMMDLLERAAGLREKGIITDEEYSEIKAGIISEKR</sequence>
<dbReference type="PRINTS" id="PR00169">
    <property type="entry name" value="KCHANNEL"/>
</dbReference>
<keyword evidence="5" id="KW-0631">Potassium channel</keyword>
<keyword evidence="15" id="KW-1185">Reference proteome</keyword>
<evidence type="ECO:0000256" key="6">
    <source>
        <dbReference type="ARBA" id="ARBA00022882"/>
    </source>
</evidence>
<protein>
    <submittedName>
        <fullName evidence="14">Ion transporter</fullName>
    </submittedName>
</protein>
<keyword evidence="3" id="KW-0633">Potassium transport</keyword>
<dbReference type="FunFam" id="1.10.287.70:FF:000028">
    <property type="entry name" value="potassium voltage-gated channel subfamily D member 3"/>
    <property type="match status" value="1"/>
</dbReference>
<dbReference type="GO" id="GO:0001508">
    <property type="term" value="P:action potential"/>
    <property type="evidence" value="ECO:0007669"/>
    <property type="project" value="TreeGrafter"/>
</dbReference>
<dbReference type="EMBL" id="CP096115">
    <property type="protein sequence ID" value="UUX91952.1"/>
    <property type="molecule type" value="Genomic_DNA"/>
</dbReference>
<dbReference type="Pfam" id="PF00520">
    <property type="entry name" value="Ion_trans"/>
    <property type="match status" value="1"/>
</dbReference>
<dbReference type="Gene3D" id="1.20.120.350">
    <property type="entry name" value="Voltage-gated potassium channels. Chain C"/>
    <property type="match status" value="1"/>
</dbReference>
<evidence type="ECO:0000256" key="5">
    <source>
        <dbReference type="ARBA" id="ARBA00022826"/>
    </source>
</evidence>
<dbReference type="PANTHER" id="PTHR11537">
    <property type="entry name" value="VOLTAGE-GATED POTASSIUM CHANNEL"/>
    <property type="match status" value="1"/>
</dbReference>
<evidence type="ECO:0000256" key="9">
    <source>
        <dbReference type="ARBA" id="ARBA00023065"/>
    </source>
</evidence>
<feature type="domain" description="Ion transport" evidence="13">
    <location>
        <begin position="36"/>
        <end position="262"/>
    </location>
</feature>
<organism evidence="14 15">
    <name type="scientific">Methanoplanus endosymbiosus</name>
    <dbReference type="NCBI Taxonomy" id="33865"/>
    <lineage>
        <taxon>Archaea</taxon>
        <taxon>Methanobacteriati</taxon>
        <taxon>Methanobacteriota</taxon>
        <taxon>Stenosarchaea group</taxon>
        <taxon>Methanomicrobia</taxon>
        <taxon>Methanomicrobiales</taxon>
        <taxon>Methanomicrobiaceae</taxon>
        <taxon>Methanoplanus</taxon>
    </lineage>
</organism>
<feature type="transmembrane region" description="Helical" evidence="12">
    <location>
        <begin position="40"/>
        <end position="61"/>
    </location>
</feature>
<dbReference type="AlphaFoldDB" id="A0A9E7PMA7"/>
<dbReference type="GeneID" id="74308311"/>
<evidence type="ECO:0000256" key="1">
    <source>
        <dbReference type="ARBA" id="ARBA00004141"/>
    </source>
</evidence>
<evidence type="ECO:0000313" key="14">
    <source>
        <dbReference type="EMBL" id="UUX91952.1"/>
    </source>
</evidence>
<keyword evidence="4 12" id="KW-0812">Transmembrane</keyword>
<dbReference type="RefSeq" id="WP_257742103.1">
    <property type="nucleotide sequence ID" value="NZ_CP096115.1"/>
</dbReference>
<evidence type="ECO:0000256" key="7">
    <source>
        <dbReference type="ARBA" id="ARBA00022958"/>
    </source>
</evidence>
<keyword evidence="7" id="KW-0630">Potassium</keyword>
<dbReference type="InterPro" id="IPR028325">
    <property type="entry name" value="VG_K_chnl"/>
</dbReference>
<evidence type="ECO:0000256" key="4">
    <source>
        <dbReference type="ARBA" id="ARBA00022692"/>
    </source>
</evidence>
<feature type="transmembrane region" description="Helical" evidence="12">
    <location>
        <begin position="67"/>
        <end position="86"/>
    </location>
</feature>
<dbReference type="GO" id="GO:0008076">
    <property type="term" value="C:voltage-gated potassium channel complex"/>
    <property type="evidence" value="ECO:0007669"/>
    <property type="project" value="InterPro"/>
</dbReference>
<evidence type="ECO:0000256" key="11">
    <source>
        <dbReference type="ARBA" id="ARBA00023303"/>
    </source>
</evidence>
<dbReference type="InterPro" id="IPR027359">
    <property type="entry name" value="Volt_channel_dom_sf"/>
</dbReference>
<feature type="transmembrane region" description="Helical" evidence="12">
    <location>
        <begin position="204"/>
        <end position="226"/>
    </location>
</feature>
<keyword evidence="8 12" id="KW-1133">Transmembrane helix</keyword>
<name>A0A9E7PMA7_9EURY</name>
<evidence type="ECO:0000256" key="3">
    <source>
        <dbReference type="ARBA" id="ARBA00022538"/>
    </source>
</evidence>
<dbReference type="Gene3D" id="1.10.287.70">
    <property type="match status" value="1"/>
</dbReference>
<dbReference type="Proteomes" id="UP001060368">
    <property type="component" value="Chromosome"/>
</dbReference>
<feature type="transmembrane region" description="Helical" evidence="12">
    <location>
        <begin position="170"/>
        <end position="192"/>
    </location>
</feature>
<keyword evidence="2" id="KW-0813">Transport</keyword>
<dbReference type="KEGG" id="mend:L6E24_11380"/>
<keyword evidence="10 12" id="KW-0472">Membrane</keyword>
<evidence type="ECO:0000256" key="8">
    <source>
        <dbReference type="ARBA" id="ARBA00022989"/>
    </source>
</evidence>
<dbReference type="GO" id="GO:0005249">
    <property type="term" value="F:voltage-gated potassium channel activity"/>
    <property type="evidence" value="ECO:0007669"/>
    <property type="project" value="InterPro"/>
</dbReference>
<feature type="transmembrane region" description="Helical" evidence="12">
    <location>
        <begin position="107"/>
        <end position="129"/>
    </location>
</feature>
<evidence type="ECO:0000256" key="10">
    <source>
        <dbReference type="ARBA" id="ARBA00023136"/>
    </source>
</evidence>
<dbReference type="SUPFAM" id="SSF81324">
    <property type="entry name" value="Voltage-gated potassium channels"/>
    <property type="match status" value="1"/>
</dbReference>
<gene>
    <name evidence="14" type="ORF">L6E24_11380</name>
</gene>
<evidence type="ECO:0000313" key="15">
    <source>
        <dbReference type="Proteomes" id="UP001060368"/>
    </source>
</evidence>
<dbReference type="InterPro" id="IPR005821">
    <property type="entry name" value="Ion_trans_dom"/>
</dbReference>
<keyword evidence="9" id="KW-0406">Ion transport</keyword>
<proteinExistence type="predicted"/>
<accession>A0A9E7PMA7</accession>